<dbReference type="AlphaFoldDB" id="A0A1H9ZU12"/>
<evidence type="ECO:0000313" key="5">
    <source>
        <dbReference type="Proteomes" id="UP000242642"/>
    </source>
</evidence>
<gene>
    <name evidence="4" type="ORF">SAMN02583745_00698</name>
</gene>
<accession>A0A1H9ZU12</accession>
<sequence length="610" mass="70456">MCKLFIFFRYITQLISLLLIPMLASANQVSNDNLISFKSLSILGIPKYSENTKHPDYVNPNAPKTGQLVLSSLGTFDNFNRFAQRGVAAERTGELYDTLFKQSLDDAASYYPLIAESISIHPNYQYAEITLNKNARFHDNSPITSEDVLFSFDKFKTEGVVQFAKKFEGVSLSIIDKNRFSVTLPTPDKSLLFDFINLTILPKHYWHDKKLNEPLITPPLGSGPYKVKDYKMGQYVVYERVKDYWAKDLFINTGMYNFDTIRYDYFLDGNVTLEAFKSGAFDVQYENRAKNWATAYHGENFDNGNILKVERKNNAAANTQWFAFNITSPLFEDRNIREAIALSFDFEWLNKMLFYNSYTRANSFFQNTKYAATGLPSSDELAILLPFKDILPKEVFGPAFKAPVTDSSGFNRENLIKALDILENSGWSLQNGKLINDESNKQFEFELLTYSGSPTSHLLQFQQALEKIGIIMTIRQVDVSQYVKRMQARDYDMIIKSYPAWVFPDSNLFYFWHSDYIDSTYNASGVANPAVDHLIEQIAEAQGDEARLMILSRALDRILTWQYYMFPQWYTANTRFAHWNKFGIPEIYPDYDIGVDTWWYEQSKAESLIK</sequence>
<dbReference type="Pfam" id="PF00496">
    <property type="entry name" value="SBP_bac_5"/>
    <property type="match status" value="1"/>
</dbReference>
<dbReference type="PANTHER" id="PTHR30290:SF64">
    <property type="entry name" value="ABC TRANSPORTER PERIPLASMIC BINDING PROTEIN"/>
    <property type="match status" value="1"/>
</dbReference>
<feature type="domain" description="Solute-binding protein family 5" evidence="3">
    <location>
        <begin position="110"/>
        <end position="514"/>
    </location>
</feature>
<keyword evidence="1 2" id="KW-0732">Signal</keyword>
<organism evidence="4 5">
    <name type="scientific">Thorsellia anophelis DSM 18579</name>
    <dbReference type="NCBI Taxonomy" id="1123402"/>
    <lineage>
        <taxon>Bacteria</taxon>
        <taxon>Pseudomonadati</taxon>
        <taxon>Pseudomonadota</taxon>
        <taxon>Gammaproteobacteria</taxon>
        <taxon>Enterobacterales</taxon>
        <taxon>Thorselliaceae</taxon>
        <taxon>Thorsellia</taxon>
    </lineage>
</organism>
<reference evidence="5" key="1">
    <citation type="submission" date="2016-10" db="EMBL/GenBank/DDBJ databases">
        <authorList>
            <person name="Varghese N."/>
            <person name="Submissions S."/>
        </authorList>
    </citation>
    <scope>NUCLEOTIDE SEQUENCE [LARGE SCALE GENOMIC DNA]</scope>
    <source>
        <strain evidence="5">DSM 18579</strain>
    </source>
</reference>
<evidence type="ECO:0000313" key="4">
    <source>
        <dbReference type="EMBL" id="SES85207.1"/>
    </source>
</evidence>
<dbReference type="PIRSF" id="PIRSF002741">
    <property type="entry name" value="MppA"/>
    <property type="match status" value="1"/>
</dbReference>
<dbReference type="GO" id="GO:1904680">
    <property type="term" value="F:peptide transmembrane transporter activity"/>
    <property type="evidence" value="ECO:0007669"/>
    <property type="project" value="TreeGrafter"/>
</dbReference>
<evidence type="ECO:0000259" key="3">
    <source>
        <dbReference type="Pfam" id="PF00496"/>
    </source>
</evidence>
<dbReference type="CDD" id="cd08497">
    <property type="entry name" value="MbnE-like"/>
    <property type="match status" value="1"/>
</dbReference>
<dbReference type="GO" id="GO:0030288">
    <property type="term" value="C:outer membrane-bounded periplasmic space"/>
    <property type="evidence" value="ECO:0007669"/>
    <property type="project" value="TreeGrafter"/>
</dbReference>
<dbReference type="InterPro" id="IPR039424">
    <property type="entry name" value="SBP_5"/>
</dbReference>
<dbReference type="GO" id="GO:0015833">
    <property type="term" value="P:peptide transport"/>
    <property type="evidence" value="ECO:0007669"/>
    <property type="project" value="TreeGrafter"/>
</dbReference>
<dbReference type="PANTHER" id="PTHR30290">
    <property type="entry name" value="PERIPLASMIC BINDING COMPONENT OF ABC TRANSPORTER"/>
    <property type="match status" value="1"/>
</dbReference>
<dbReference type="Gene3D" id="3.40.190.10">
    <property type="entry name" value="Periplasmic binding protein-like II"/>
    <property type="match status" value="1"/>
</dbReference>
<evidence type="ECO:0000256" key="2">
    <source>
        <dbReference type="SAM" id="SignalP"/>
    </source>
</evidence>
<dbReference type="GO" id="GO:0043190">
    <property type="term" value="C:ATP-binding cassette (ABC) transporter complex"/>
    <property type="evidence" value="ECO:0007669"/>
    <property type="project" value="InterPro"/>
</dbReference>
<dbReference type="EMBL" id="FOHV01000004">
    <property type="protein sequence ID" value="SES85207.1"/>
    <property type="molecule type" value="Genomic_DNA"/>
</dbReference>
<dbReference type="GO" id="GO:0042884">
    <property type="term" value="P:microcin transport"/>
    <property type="evidence" value="ECO:0007669"/>
    <property type="project" value="TreeGrafter"/>
</dbReference>
<feature type="signal peptide" evidence="2">
    <location>
        <begin position="1"/>
        <end position="26"/>
    </location>
</feature>
<dbReference type="InterPro" id="IPR030678">
    <property type="entry name" value="Peptide/Ni-bd"/>
</dbReference>
<dbReference type="InterPro" id="IPR000914">
    <property type="entry name" value="SBP_5_dom"/>
</dbReference>
<dbReference type="Proteomes" id="UP000242642">
    <property type="component" value="Unassembled WGS sequence"/>
</dbReference>
<feature type="chain" id="PRO_5017238794" evidence="2">
    <location>
        <begin position="27"/>
        <end position="610"/>
    </location>
</feature>
<keyword evidence="5" id="KW-1185">Reference proteome</keyword>
<dbReference type="SUPFAM" id="SSF53850">
    <property type="entry name" value="Periplasmic binding protein-like II"/>
    <property type="match status" value="1"/>
</dbReference>
<protein>
    <submittedName>
        <fullName evidence="4">Microcin C transport system substrate-binding protein</fullName>
    </submittedName>
</protein>
<evidence type="ECO:0000256" key="1">
    <source>
        <dbReference type="ARBA" id="ARBA00022729"/>
    </source>
</evidence>
<proteinExistence type="predicted"/>
<name>A0A1H9ZU12_9GAMM</name>
<dbReference type="Gene3D" id="3.10.105.10">
    <property type="entry name" value="Dipeptide-binding Protein, Domain 3"/>
    <property type="match status" value="1"/>
</dbReference>
<dbReference type="STRING" id="1123402.SAMN02583745_00698"/>